<evidence type="ECO:0000256" key="6">
    <source>
        <dbReference type="ARBA" id="ARBA00022759"/>
    </source>
</evidence>
<dbReference type="PROSITE" id="PS51192">
    <property type="entry name" value="HELICASE_ATP_BIND_1"/>
    <property type="match status" value="1"/>
</dbReference>
<evidence type="ECO:0000256" key="10">
    <source>
        <dbReference type="RuleBase" id="RU364115"/>
    </source>
</evidence>
<dbReference type="GO" id="GO:0005524">
    <property type="term" value="F:ATP binding"/>
    <property type="evidence" value="ECO:0007669"/>
    <property type="project" value="UniProtKB-KW"/>
</dbReference>
<dbReference type="NCBIfam" id="TIGR00348">
    <property type="entry name" value="hsdR"/>
    <property type="match status" value="1"/>
</dbReference>
<dbReference type="CDD" id="cd22332">
    <property type="entry name" value="HsdR_N"/>
    <property type="match status" value="1"/>
</dbReference>
<dbReference type="InterPro" id="IPR051268">
    <property type="entry name" value="Type-I_R_enzyme_R_subunit"/>
</dbReference>
<evidence type="ECO:0000256" key="7">
    <source>
        <dbReference type="ARBA" id="ARBA00022801"/>
    </source>
</evidence>
<evidence type="ECO:0000256" key="1">
    <source>
        <dbReference type="ARBA" id="ARBA00000851"/>
    </source>
</evidence>
<gene>
    <name evidence="12" type="ORF">MIT9_P0165</name>
</gene>
<dbReference type="InterPro" id="IPR055180">
    <property type="entry name" value="HsdR_RecA-like_helicase_dom_2"/>
</dbReference>
<dbReference type="EC" id="3.1.21.3" evidence="10"/>
<keyword evidence="8 10" id="KW-0067">ATP-binding</keyword>
<dbReference type="SMART" id="SM00487">
    <property type="entry name" value="DEXDc"/>
    <property type="match status" value="1"/>
</dbReference>
<organism evidence="12 13">
    <name type="scientific">Methylomarinovum caldicuralii</name>
    <dbReference type="NCBI Taxonomy" id="438856"/>
    <lineage>
        <taxon>Bacteria</taxon>
        <taxon>Pseudomonadati</taxon>
        <taxon>Pseudomonadota</taxon>
        <taxon>Gammaproteobacteria</taxon>
        <taxon>Methylococcales</taxon>
        <taxon>Methylothermaceae</taxon>
        <taxon>Methylomarinovum</taxon>
    </lineage>
</organism>
<dbReference type="Pfam" id="PF18766">
    <property type="entry name" value="SWI2_SNF2"/>
    <property type="match status" value="1"/>
</dbReference>
<keyword evidence="3" id="KW-0540">Nuclease</keyword>
<comment type="similarity">
    <text evidence="2 10">Belongs to the HsdR family.</text>
</comment>
<keyword evidence="9 10" id="KW-0238">DNA-binding</keyword>
<dbReference type="RefSeq" id="WP_317705559.1">
    <property type="nucleotide sequence ID" value="NZ_AP024714.1"/>
</dbReference>
<dbReference type="Pfam" id="PF11867">
    <property type="entry name" value="T1RH-like_C"/>
    <property type="match status" value="1"/>
</dbReference>
<dbReference type="PANTHER" id="PTHR30195">
    <property type="entry name" value="TYPE I SITE-SPECIFIC DEOXYRIBONUCLEASE PROTEIN SUBUNIT M AND R"/>
    <property type="match status" value="1"/>
</dbReference>
<dbReference type="PANTHER" id="PTHR30195:SF15">
    <property type="entry name" value="TYPE I RESTRICTION ENZYME HINDI ENDONUCLEASE SUBUNIT"/>
    <property type="match status" value="1"/>
</dbReference>
<dbReference type="CDD" id="cd18800">
    <property type="entry name" value="SF2_C_EcoR124I-like"/>
    <property type="match status" value="1"/>
</dbReference>
<dbReference type="InterPro" id="IPR007409">
    <property type="entry name" value="Restrct_endonuc_type1_HsdR_N"/>
</dbReference>
<evidence type="ECO:0000256" key="3">
    <source>
        <dbReference type="ARBA" id="ARBA00022722"/>
    </source>
</evidence>
<evidence type="ECO:0000256" key="9">
    <source>
        <dbReference type="ARBA" id="ARBA00023125"/>
    </source>
</evidence>
<evidence type="ECO:0000259" key="11">
    <source>
        <dbReference type="PROSITE" id="PS51192"/>
    </source>
</evidence>
<dbReference type="CDD" id="cd18030">
    <property type="entry name" value="DEXHc_RE_I_HsdR"/>
    <property type="match status" value="1"/>
</dbReference>
<dbReference type="InterPro" id="IPR040980">
    <property type="entry name" value="SWI2_SNF2"/>
</dbReference>
<dbReference type="KEGG" id="mcau:MIT9_P0165"/>
<evidence type="ECO:0000313" key="12">
    <source>
        <dbReference type="EMBL" id="BCX80591.1"/>
    </source>
</evidence>
<keyword evidence="7 10" id="KW-0378">Hydrolase</keyword>
<dbReference type="GO" id="GO:0009035">
    <property type="term" value="F:type I site-specific deoxyribonuclease activity"/>
    <property type="evidence" value="ECO:0007669"/>
    <property type="project" value="UniProtKB-EC"/>
</dbReference>
<dbReference type="Gene3D" id="3.90.1570.50">
    <property type="match status" value="1"/>
</dbReference>
<evidence type="ECO:0000256" key="8">
    <source>
        <dbReference type="ARBA" id="ARBA00022840"/>
    </source>
</evidence>
<sequence>MNTKTTEDSIEQMALSQFEALGFNVAHGPDIAFDGPNPERDPAASYGDVVLVERLRSALTRINAGLPQAAIEEATRKVLTPESPALIENNRRFHQMLTDGVDVSWMAPEGERHGKVWLVDMENPANNDWLAVNQFTVIENKHERRPDIVLFVNGLPLAVIELKNPADENATLRHAFNQLQTYKEQIPSLFVYNALLVISDGMQARFGTLTAGWDRFMPWRTIDGTDLYREPGNEKQTDGEVQPGLTTLLRGMFDPTRFQDYFLNFITFEDDGGDTGRIAKKAAGYHQYHAVNKAVGFTLEACGIEAPAGIHYGRFLEAEQGDPFRVEDERGQYHRQFGDHRIGVVWHTQGSGKSLSMLFYASKVIRHPYMENPTILVITDRNDLDDQLFGTFAANRLLLRQTPVQAESRAKLRELLKVASGGVIFTTIQKFLPEKKGDTYPLLSERRNIVVIADEAHRSQYDFIDGFARHMHDALPNASFIGFTGTPIEKDDRSTPAVFGDYIDRYDILRAVEDGATVPIYYESRLARIELDESEKPHLDAEFEDITEAEEEEISKQRLRSKWASLEALVGAPRRIELIAKDLVEHFERRQEAMVGKAMIVCMSRRICVEMYDAITRLRPEWHSNEDDKGRIKVVMSGSATDHLDWQKHIRNKAGREALAKRFKDPDDELQLVIVRDMWLTGFDAPCMHTMYLDKPMSGHNLMQAIARVNRVFRDKPGGLVVDYLGLADSLKRALATYTASGGKGQATLDQNEAVAVMKEKYEVVCGLLHGFDYRALLSAPTAERMSGIAQAMEFILAQEDGKKRYLQAVTALSKAFALAVPHDEALAIRDEVGLFQEIRANLVKATVSNAERSPEEMEAAVRQLISRAVSSTEVVDIFAAAGLDKPDISILSDEFLAEVRELPQRNLALELLKKLLNDEIRTRMRKNVVQARAFSEMLEEAVNKYHNRAIAAAEVIEELINLAKEMREASRRGENLGLSEDEIAFYDALEVNDSAVKVLGDETLKKIAQELVQSVRRSVTVDWTQRENARAKIRVMVKRILRRFGYPPDKQERATELVLEQAEVLCREWIVQ</sequence>
<comment type="subunit">
    <text evidence="10">The type I restriction/modification system is composed of three polypeptides R, M and S.</text>
</comment>
<keyword evidence="4 10" id="KW-0547">Nucleotide-binding</keyword>
<protein>
    <recommendedName>
        <fullName evidence="10">Type I restriction enzyme endonuclease subunit</fullName>
        <shortName evidence="10">R protein</shortName>
        <ecNumber evidence="10">3.1.21.3</ecNumber>
    </recommendedName>
</protein>
<dbReference type="GO" id="GO:0009307">
    <property type="term" value="P:DNA restriction-modification system"/>
    <property type="evidence" value="ECO:0007669"/>
    <property type="project" value="UniProtKB-KW"/>
</dbReference>
<dbReference type="EMBL" id="AP024714">
    <property type="protein sequence ID" value="BCX80591.1"/>
    <property type="molecule type" value="Genomic_DNA"/>
</dbReference>
<keyword evidence="6" id="KW-0255">Endonuclease</keyword>
<comment type="catalytic activity">
    <reaction evidence="1 10">
        <text>Endonucleolytic cleavage of DNA to give random double-stranded fragments with terminal 5'-phosphates, ATP is simultaneously hydrolyzed.</text>
        <dbReference type="EC" id="3.1.21.3"/>
    </reaction>
</comment>
<dbReference type="AlphaFoldDB" id="A0AAU9BQ82"/>
<proteinExistence type="inferred from homology"/>
<keyword evidence="5 10" id="KW-0680">Restriction system</keyword>
<dbReference type="Pfam" id="PF04313">
    <property type="entry name" value="HSDR_N"/>
    <property type="match status" value="1"/>
</dbReference>
<dbReference type="InterPro" id="IPR021810">
    <property type="entry name" value="T1RH-like_C"/>
</dbReference>
<evidence type="ECO:0000256" key="5">
    <source>
        <dbReference type="ARBA" id="ARBA00022747"/>
    </source>
</evidence>
<dbReference type="Gene3D" id="3.40.50.300">
    <property type="entry name" value="P-loop containing nucleotide triphosphate hydrolases"/>
    <property type="match status" value="2"/>
</dbReference>
<dbReference type="Proteomes" id="UP001321825">
    <property type="component" value="Chromosome"/>
</dbReference>
<accession>A0AAU9BQ82</accession>
<dbReference type="Pfam" id="PF22679">
    <property type="entry name" value="T1R_D3-like"/>
    <property type="match status" value="1"/>
</dbReference>
<dbReference type="SUPFAM" id="SSF52540">
    <property type="entry name" value="P-loop containing nucleoside triphosphate hydrolases"/>
    <property type="match status" value="2"/>
</dbReference>
<dbReference type="GO" id="GO:0003677">
    <property type="term" value="F:DNA binding"/>
    <property type="evidence" value="ECO:0007669"/>
    <property type="project" value="UniProtKB-KW"/>
</dbReference>
<comment type="function">
    <text evidence="10">Subunit R is required for both nuclease and ATPase activities, but not for modification.</text>
</comment>
<evidence type="ECO:0000256" key="2">
    <source>
        <dbReference type="ARBA" id="ARBA00008598"/>
    </source>
</evidence>
<keyword evidence="13" id="KW-1185">Reference proteome</keyword>
<dbReference type="InterPro" id="IPR027417">
    <property type="entry name" value="P-loop_NTPase"/>
</dbReference>
<reference evidence="13" key="1">
    <citation type="journal article" date="2024" name="Int. J. Syst. Evol. Microbiol.">
        <title>Methylomarinovum tepidoasis sp. nov., a moderately thermophilic methanotroph of the family Methylothermaceae isolated from a deep-sea hydrothermal field.</title>
        <authorList>
            <person name="Hirayama H."/>
            <person name="Takaki Y."/>
            <person name="Abe M."/>
            <person name="Miyazaki M."/>
            <person name="Uematsu K."/>
            <person name="Matsui Y."/>
            <person name="Takai K."/>
        </authorList>
    </citation>
    <scope>NUCLEOTIDE SEQUENCE [LARGE SCALE GENOMIC DNA]</scope>
    <source>
        <strain evidence="13">IT-9</strain>
    </source>
</reference>
<dbReference type="InterPro" id="IPR004473">
    <property type="entry name" value="Restrct_endonuc_typeI_HsdR"/>
</dbReference>
<evidence type="ECO:0000256" key="4">
    <source>
        <dbReference type="ARBA" id="ARBA00022741"/>
    </source>
</evidence>
<dbReference type="InterPro" id="IPR014001">
    <property type="entry name" value="Helicase_ATP-bd"/>
</dbReference>
<evidence type="ECO:0000313" key="13">
    <source>
        <dbReference type="Proteomes" id="UP001321825"/>
    </source>
</evidence>
<feature type="domain" description="Helicase ATP-binding" evidence="11">
    <location>
        <begin position="334"/>
        <end position="505"/>
    </location>
</feature>
<name>A0AAU9BQ82_9GAMM</name>